<dbReference type="OrthoDB" id="2911343at2"/>
<evidence type="ECO:0000313" key="1">
    <source>
        <dbReference type="EMBL" id="RIN12378.1"/>
    </source>
</evidence>
<dbReference type="Proteomes" id="UP000285567">
    <property type="component" value="Unassembled WGS sequence"/>
</dbReference>
<keyword evidence="2" id="KW-1185">Reference proteome</keyword>
<name>A0A418IRD2_STAXY</name>
<dbReference type="RefSeq" id="WP_107558688.1">
    <property type="nucleotide sequence ID" value="NZ_QXUL01000007.1"/>
</dbReference>
<reference evidence="1 2" key="1">
    <citation type="journal article" date="2016" name="Front. Microbiol.">
        <title>Comprehensive Phylogenetic Analysis of Bovine Non-aureus Staphylococci Species Based on Whole-Genome Sequencing.</title>
        <authorList>
            <person name="Naushad S."/>
            <person name="Barkema H.W."/>
            <person name="Luby C."/>
            <person name="Condas L.A."/>
            <person name="Nobrega D.B."/>
            <person name="Carson D.A."/>
            <person name="De Buck J."/>
        </authorList>
    </citation>
    <scope>NUCLEOTIDE SEQUENCE [LARGE SCALE GENOMIC DNA]</scope>
    <source>
        <strain evidence="1 2">SNUC 102</strain>
    </source>
</reference>
<dbReference type="NCBIfam" id="TIGR01669">
    <property type="entry name" value="phage_XkdX"/>
    <property type="match status" value="1"/>
</dbReference>
<dbReference type="InterPro" id="IPR010022">
    <property type="entry name" value="XkdX"/>
</dbReference>
<organism evidence="1 2">
    <name type="scientific">Staphylococcus xylosus</name>
    <dbReference type="NCBI Taxonomy" id="1288"/>
    <lineage>
        <taxon>Bacteria</taxon>
        <taxon>Bacillati</taxon>
        <taxon>Bacillota</taxon>
        <taxon>Bacilli</taxon>
        <taxon>Bacillales</taxon>
        <taxon>Staphylococcaceae</taxon>
        <taxon>Staphylococcus</taxon>
    </lineage>
</organism>
<dbReference type="AlphaFoldDB" id="A0A418IRD2"/>
<sequence>MFPGFEAIKHFYDINCYTNEQIKRYVELECITKAQYKKITNEEYPESQEE</sequence>
<protein>
    <submittedName>
        <fullName evidence="1">XkdX family protein</fullName>
    </submittedName>
</protein>
<proteinExistence type="predicted"/>
<accession>A0A418IRD2</accession>
<gene>
    <name evidence="1" type="ORF">BU097_02295</name>
</gene>
<dbReference type="Pfam" id="PF09693">
    <property type="entry name" value="Phage_XkdX"/>
    <property type="match status" value="1"/>
</dbReference>
<comment type="caution">
    <text evidence="1">The sequence shown here is derived from an EMBL/GenBank/DDBJ whole genome shotgun (WGS) entry which is preliminary data.</text>
</comment>
<evidence type="ECO:0000313" key="2">
    <source>
        <dbReference type="Proteomes" id="UP000285567"/>
    </source>
</evidence>
<dbReference type="EMBL" id="QXUL01000007">
    <property type="protein sequence ID" value="RIN12378.1"/>
    <property type="molecule type" value="Genomic_DNA"/>
</dbReference>